<dbReference type="InterPro" id="IPR029063">
    <property type="entry name" value="SAM-dependent_MTases_sf"/>
</dbReference>
<dbReference type="Proteomes" id="UP000033999">
    <property type="component" value="Unassembled WGS sequence"/>
</dbReference>
<keyword evidence="1" id="KW-0489">Methyltransferase</keyword>
<dbReference type="EMBL" id="LCKX01000040">
    <property type="protein sequence ID" value="KKU06092.1"/>
    <property type="molecule type" value="Genomic_DNA"/>
</dbReference>
<proteinExistence type="predicted"/>
<comment type="caution">
    <text evidence="1">The sequence shown here is derived from an EMBL/GenBank/DDBJ whole genome shotgun (WGS) entry which is preliminary data.</text>
</comment>
<reference evidence="1 2" key="1">
    <citation type="journal article" date="2015" name="Nature">
        <title>rRNA introns, odd ribosomes, and small enigmatic genomes across a large radiation of phyla.</title>
        <authorList>
            <person name="Brown C.T."/>
            <person name="Hug L.A."/>
            <person name="Thomas B.C."/>
            <person name="Sharon I."/>
            <person name="Castelle C.J."/>
            <person name="Singh A."/>
            <person name="Wilkins M.J."/>
            <person name="Williams K.H."/>
            <person name="Banfield J.F."/>
        </authorList>
    </citation>
    <scope>NUCLEOTIDE SEQUENCE [LARGE SCALE GENOMIC DNA]</scope>
</reference>
<gene>
    <name evidence="1" type="ORF">UX10_C0040G0016</name>
</gene>
<dbReference type="Gene3D" id="3.40.50.150">
    <property type="entry name" value="Vaccinia Virus protein VP39"/>
    <property type="match status" value="1"/>
</dbReference>
<dbReference type="PANTHER" id="PTHR43861:SF6">
    <property type="entry name" value="METHYLTRANSFERASE TYPE 11"/>
    <property type="match status" value="1"/>
</dbReference>
<sequence length="242" mass="27867">MEMGKPLSELPMLSKKFGSDYFKRLYRDSGDRNSPGKIETYLRLIRRYTYENQQRPGLPTEGRALSSKERRPILLDIGCGYGRFLKTAEKDFETYGIDPSFFVIDKASEYATKTKFETASVFSYRPKKLFDVITCLDVLEHVSDVEKSVLKIKTWLKSGGIFFCVVPVYDGPLGWIAGKLDRDETHINKWSRDRWLGLLAKHFKVITTWGAFRYSFGRFGYFHLAGPGLARWGQAILAVMQK</sequence>
<organism evidence="1 2">
    <name type="scientific">Candidatus Magasanikbacteria bacterium GW2011_GWA2_45_39</name>
    <dbReference type="NCBI Taxonomy" id="1619041"/>
    <lineage>
        <taxon>Bacteria</taxon>
        <taxon>Candidatus Magasanikiibacteriota</taxon>
    </lineage>
</organism>
<accession>A0A0G1MDG7</accession>
<protein>
    <submittedName>
        <fullName evidence="1">Methyltransferase</fullName>
    </submittedName>
</protein>
<evidence type="ECO:0000313" key="2">
    <source>
        <dbReference type="Proteomes" id="UP000033999"/>
    </source>
</evidence>
<dbReference type="Pfam" id="PF13489">
    <property type="entry name" value="Methyltransf_23"/>
    <property type="match status" value="1"/>
</dbReference>
<evidence type="ECO:0000313" key="1">
    <source>
        <dbReference type="EMBL" id="KKU06092.1"/>
    </source>
</evidence>
<name>A0A0G1MDG7_9BACT</name>
<dbReference type="AlphaFoldDB" id="A0A0G1MDG7"/>
<dbReference type="PANTHER" id="PTHR43861">
    <property type="entry name" value="TRANS-ACONITATE 2-METHYLTRANSFERASE-RELATED"/>
    <property type="match status" value="1"/>
</dbReference>
<dbReference type="CDD" id="cd02440">
    <property type="entry name" value="AdoMet_MTases"/>
    <property type="match status" value="1"/>
</dbReference>
<dbReference type="SUPFAM" id="SSF53335">
    <property type="entry name" value="S-adenosyl-L-methionine-dependent methyltransferases"/>
    <property type="match status" value="1"/>
</dbReference>
<keyword evidence="1" id="KW-0808">Transferase</keyword>
<dbReference type="GO" id="GO:0008168">
    <property type="term" value="F:methyltransferase activity"/>
    <property type="evidence" value="ECO:0007669"/>
    <property type="project" value="UniProtKB-KW"/>
</dbReference>
<dbReference type="GO" id="GO:0032259">
    <property type="term" value="P:methylation"/>
    <property type="evidence" value="ECO:0007669"/>
    <property type="project" value="UniProtKB-KW"/>
</dbReference>